<proteinExistence type="predicted"/>
<evidence type="ECO:0000313" key="3">
    <source>
        <dbReference type="Proteomes" id="UP000008207"/>
    </source>
</evidence>
<keyword evidence="1" id="KW-0732">Signal</keyword>
<dbReference type="Proteomes" id="UP000008207">
    <property type="component" value="Chromosome"/>
</dbReference>
<gene>
    <name evidence="2" type="ordered locus">Mnod_1013</name>
</gene>
<protein>
    <submittedName>
        <fullName evidence="2">Uncharacterized protein</fullName>
    </submittedName>
</protein>
<sequence>MAARAQTTALAGLVGLIWMMGAAEAADLAEPAYYPALRYFPRSDEEVVRRAPPPVPVAACLPGSAIVPTNGPFDPSYVGSSFGLGKPSYYGLTPPPGIDDPYGRRLRICP</sequence>
<dbReference type="HOGENOM" id="CLU_2168021_0_0_5"/>
<evidence type="ECO:0000256" key="1">
    <source>
        <dbReference type="SAM" id="SignalP"/>
    </source>
</evidence>
<keyword evidence="3" id="KW-1185">Reference proteome</keyword>
<dbReference type="EMBL" id="CP001349">
    <property type="protein sequence ID" value="ACL56021.1"/>
    <property type="molecule type" value="Genomic_DNA"/>
</dbReference>
<reference evidence="2 3" key="1">
    <citation type="submission" date="2009-01" db="EMBL/GenBank/DDBJ databases">
        <title>Complete sequence of chromosome of Methylobacterium nodulans ORS 2060.</title>
        <authorList>
            <consortium name="US DOE Joint Genome Institute"/>
            <person name="Lucas S."/>
            <person name="Copeland A."/>
            <person name="Lapidus A."/>
            <person name="Glavina del Rio T."/>
            <person name="Dalin E."/>
            <person name="Tice H."/>
            <person name="Bruce D."/>
            <person name="Goodwin L."/>
            <person name="Pitluck S."/>
            <person name="Sims D."/>
            <person name="Brettin T."/>
            <person name="Detter J.C."/>
            <person name="Han C."/>
            <person name="Larimer F."/>
            <person name="Land M."/>
            <person name="Hauser L."/>
            <person name="Kyrpides N."/>
            <person name="Ivanova N."/>
            <person name="Marx C.J."/>
            <person name="Richardson P."/>
        </authorList>
    </citation>
    <scope>NUCLEOTIDE SEQUENCE [LARGE SCALE GENOMIC DNA]</scope>
    <source>
        <strain evidence="3">LMG 21967 / CNCM I-2342 / ORS 2060</strain>
    </source>
</reference>
<evidence type="ECO:0000313" key="2">
    <source>
        <dbReference type="EMBL" id="ACL56021.1"/>
    </source>
</evidence>
<dbReference type="KEGG" id="mno:Mnod_1013"/>
<dbReference type="RefSeq" id="WP_015927719.1">
    <property type="nucleotide sequence ID" value="NC_011894.1"/>
</dbReference>
<accession>B8IHY3</accession>
<dbReference type="STRING" id="460265.Mnod_1013"/>
<name>B8IHY3_METNO</name>
<organism evidence="2 3">
    <name type="scientific">Methylobacterium nodulans (strain LMG 21967 / CNCM I-2342 / ORS 2060)</name>
    <dbReference type="NCBI Taxonomy" id="460265"/>
    <lineage>
        <taxon>Bacteria</taxon>
        <taxon>Pseudomonadati</taxon>
        <taxon>Pseudomonadota</taxon>
        <taxon>Alphaproteobacteria</taxon>
        <taxon>Hyphomicrobiales</taxon>
        <taxon>Methylobacteriaceae</taxon>
        <taxon>Methylobacterium</taxon>
    </lineage>
</organism>
<feature type="signal peptide" evidence="1">
    <location>
        <begin position="1"/>
        <end position="25"/>
    </location>
</feature>
<dbReference type="eggNOG" id="ENOG502ZYTT">
    <property type="taxonomic scope" value="Bacteria"/>
</dbReference>
<feature type="chain" id="PRO_5002874095" evidence="1">
    <location>
        <begin position="26"/>
        <end position="110"/>
    </location>
</feature>
<dbReference type="AlphaFoldDB" id="B8IHY3"/>